<sequence>MLKEQVMKFSRYFALAKAETTQFLRNKTLLSMGLIFPIGIGLVSQQLAQGGEKQVVAATSMEVFFLITLMFVQYYSVLSMATTRRDERVLKRLRTGEARDGEIMLAISTPGVLLSVILTALMITVLAIQAGEMPNSTLLLFVGLALGLVISTALAFLTSRMTSNAEAAQMTSLPVIVLAMLSQSPLLAIFPDDARQILEFTPFALIGQLSFIDWAGAPLTELTGGGEIAEGFAVFGAAGVQIAALAVWAIVLSWLSVRFMKWETNR</sequence>
<comment type="subcellular location">
    <subcellularLocation>
        <location evidence="1">Membrane</location>
        <topology evidence="1">Multi-pass membrane protein</topology>
    </subcellularLocation>
</comment>
<keyword evidence="8" id="KW-1185">Reference proteome</keyword>
<feature type="transmembrane region" description="Helical" evidence="5">
    <location>
        <begin position="138"/>
        <end position="158"/>
    </location>
</feature>
<dbReference type="EMBL" id="ADNS01000012">
    <property type="protein sequence ID" value="EFG81381.1"/>
    <property type="molecule type" value="Genomic_DNA"/>
</dbReference>
<keyword evidence="4 5" id="KW-0472">Membrane</keyword>
<feature type="transmembrane region" description="Helical" evidence="5">
    <location>
        <begin position="170"/>
        <end position="190"/>
    </location>
</feature>
<evidence type="ECO:0000313" key="8">
    <source>
        <dbReference type="Proteomes" id="UP000006015"/>
    </source>
</evidence>
<evidence type="ECO:0000256" key="1">
    <source>
        <dbReference type="ARBA" id="ARBA00004141"/>
    </source>
</evidence>
<proteinExistence type="predicted"/>
<evidence type="ECO:0000256" key="4">
    <source>
        <dbReference type="ARBA" id="ARBA00023136"/>
    </source>
</evidence>
<evidence type="ECO:0000256" key="2">
    <source>
        <dbReference type="ARBA" id="ARBA00022692"/>
    </source>
</evidence>
<feature type="transmembrane region" description="Helical" evidence="5">
    <location>
        <begin position="29"/>
        <end position="48"/>
    </location>
</feature>
<dbReference type="InterPro" id="IPR013525">
    <property type="entry name" value="ABC2_TM"/>
</dbReference>
<protein>
    <recommendedName>
        <fullName evidence="6">ABC-2 type transporter transmembrane domain-containing protein</fullName>
    </recommendedName>
</protein>
<evidence type="ECO:0000256" key="3">
    <source>
        <dbReference type="ARBA" id="ARBA00022989"/>
    </source>
</evidence>
<reference evidence="7 8" key="1">
    <citation type="submission" date="2010-04" db="EMBL/GenBank/DDBJ databases">
        <authorList>
            <person name="Weinstock G."/>
            <person name="Sodergren E."/>
            <person name="Clifton S."/>
            <person name="Fulton L."/>
            <person name="Fulton B."/>
            <person name="Courtney L."/>
            <person name="Fronick C."/>
            <person name="Harrison M."/>
            <person name="Strong C."/>
            <person name="Farmer C."/>
            <person name="Delahaunty K."/>
            <person name="Markovic C."/>
            <person name="Hall O."/>
            <person name="Minx P."/>
            <person name="Tomlinson C."/>
            <person name="Mitreva M."/>
            <person name="Hou S."/>
            <person name="Wollam A."/>
            <person name="Pepin K.H."/>
            <person name="Johnson M."/>
            <person name="Bhonagiri V."/>
            <person name="Zhang X."/>
            <person name="Suruliraj S."/>
            <person name="Warren W."/>
            <person name="Chinwalla A."/>
            <person name="Mardis E.R."/>
            <person name="Wilson R.K."/>
        </authorList>
    </citation>
    <scope>NUCLEOTIDE SEQUENCE [LARGE SCALE GENOMIC DNA]</scope>
    <source>
        <strain evidence="7 8">DSM 20306</strain>
    </source>
</reference>
<evidence type="ECO:0000259" key="6">
    <source>
        <dbReference type="Pfam" id="PF12698"/>
    </source>
</evidence>
<feature type="transmembrane region" description="Helical" evidence="5">
    <location>
        <begin position="103"/>
        <end position="126"/>
    </location>
</feature>
<gene>
    <name evidence="7" type="ORF">HMPREF0281_01554</name>
</gene>
<keyword evidence="2 5" id="KW-0812">Transmembrane</keyword>
<evidence type="ECO:0000256" key="5">
    <source>
        <dbReference type="SAM" id="Phobius"/>
    </source>
</evidence>
<comment type="caution">
    <text evidence="7">The sequence shown here is derived from an EMBL/GenBank/DDBJ whole genome shotgun (WGS) entry which is preliminary data.</text>
</comment>
<keyword evidence="3 5" id="KW-1133">Transmembrane helix</keyword>
<dbReference type="Proteomes" id="UP000006015">
    <property type="component" value="Unassembled WGS sequence"/>
</dbReference>
<feature type="transmembrane region" description="Helical" evidence="5">
    <location>
        <begin position="232"/>
        <end position="257"/>
    </location>
</feature>
<organism evidence="7 8">
    <name type="scientific">Corynebacterium ammoniagenes DSM 20306</name>
    <dbReference type="NCBI Taxonomy" id="649754"/>
    <lineage>
        <taxon>Bacteria</taxon>
        <taxon>Bacillati</taxon>
        <taxon>Actinomycetota</taxon>
        <taxon>Actinomycetes</taxon>
        <taxon>Mycobacteriales</taxon>
        <taxon>Corynebacteriaceae</taxon>
        <taxon>Corynebacterium</taxon>
    </lineage>
</organism>
<name>A0ABP2ICX4_CORAM</name>
<feature type="domain" description="ABC-2 type transporter transmembrane" evidence="6">
    <location>
        <begin position="56"/>
        <end position="257"/>
    </location>
</feature>
<accession>A0ABP2ICX4</accession>
<evidence type="ECO:0000313" key="7">
    <source>
        <dbReference type="EMBL" id="EFG81381.1"/>
    </source>
</evidence>
<dbReference type="Pfam" id="PF12698">
    <property type="entry name" value="ABC2_membrane_3"/>
    <property type="match status" value="1"/>
</dbReference>
<feature type="transmembrane region" description="Helical" evidence="5">
    <location>
        <begin position="63"/>
        <end position="82"/>
    </location>
</feature>